<feature type="domain" description="Transposase IS200-like" evidence="1">
    <location>
        <begin position="10"/>
        <end position="151"/>
    </location>
</feature>
<dbReference type="Gene3D" id="3.30.70.1290">
    <property type="entry name" value="Transposase IS200-like"/>
    <property type="match status" value="1"/>
</dbReference>
<protein>
    <submittedName>
        <fullName evidence="2">Transposase</fullName>
    </submittedName>
</protein>
<dbReference type="AlphaFoldDB" id="A0A953HY20"/>
<comment type="caution">
    <text evidence="2">The sequence shown here is derived from an EMBL/GenBank/DDBJ whole genome shotgun (WGS) entry which is preliminary data.</text>
</comment>
<dbReference type="PANTHER" id="PTHR34322:SF2">
    <property type="entry name" value="TRANSPOSASE IS200-LIKE DOMAIN-CONTAINING PROTEIN"/>
    <property type="match status" value="1"/>
</dbReference>
<dbReference type="Proteomes" id="UP000753961">
    <property type="component" value="Unassembled WGS sequence"/>
</dbReference>
<dbReference type="SMART" id="SM01321">
    <property type="entry name" value="Y1_Tnp"/>
    <property type="match status" value="1"/>
</dbReference>
<reference evidence="2" key="1">
    <citation type="submission" date="2021-06" db="EMBL/GenBank/DDBJ databases">
        <title>44 bacteria genomes isolated from Dapeng, Shenzhen.</title>
        <authorList>
            <person name="Zheng W."/>
            <person name="Yu S."/>
            <person name="Huang Y."/>
        </authorList>
    </citation>
    <scope>NUCLEOTIDE SEQUENCE</scope>
    <source>
        <strain evidence="2">DP5N28-2</strain>
    </source>
</reference>
<dbReference type="EMBL" id="JAHVHU010000039">
    <property type="protein sequence ID" value="MBY5960295.1"/>
    <property type="molecule type" value="Genomic_DNA"/>
</dbReference>
<sequence>MRTDYHASLQPQSVYHFYNKTVSQRKLFYDQKDYKRFLNKFKLYFTAYMDIVAYCLIPNHFHFMVKIKTINPTIRKLIVKEKTKAAVKFLSNEDTFNEFVSDQFRRFLSSHSLYINHKYAIQGSLLLKKTKRTAVVTDTKLYDLLCYIHHNPIHHGLTI</sequence>
<gene>
    <name evidence="2" type="ORF">KUV50_19260</name>
</gene>
<dbReference type="SUPFAM" id="SSF143422">
    <property type="entry name" value="Transposase IS200-like"/>
    <property type="match status" value="1"/>
</dbReference>
<dbReference type="InterPro" id="IPR002686">
    <property type="entry name" value="Transposase_17"/>
</dbReference>
<dbReference type="GO" id="GO:0006313">
    <property type="term" value="P:DNA transposition"/>
    <property type="evidence" value="ECO:0007669"/>
    <property type="project" value="InterPro"/>
</dbReference>
<evidence type="ECO:0000313" key="2">
    <source>
        <dbReference type="EMBL" id="MBY5960295.1"/>
    </source>
</evidence>
<feature type="non-terminal residue" evidence="2">
    <location>
        <position position="159"/>
    </location>
</feature>
<evidence type="ECO:0000259" key="1">
    <source>
        <dbReference type="SMART" id="SM01321"/>
    </source>
</evidence>
<evidence type="ECO:0000313" key="3">
    <source>
        <dbReference type="Proteomes" id="UP000753961"/>
    </source>
</evidence>
<dbReference type="GO" id="GO:0003677">
    <property type="term" value="F:DNA binding"/>
    <property type="evidence" value="ECO:0007669"/>
    <property type="project" value="InterPro"/>
</dbReference>
<dbReference type="InterPro" id="IPR036515">
    <property type="entry name" value="Transposase_17_sf"/>
</dbReference>
<dbReference type="GO" id="GO:0004803">
    <property type="term" value="F:transposase activity"/>
    <property type="evidence" value="ECO:0007669"/>
    <property type="project" value="InterPro"/>
</dbReference>
<keyword evidence="3" id="KW-1185">Reference proteome</keyword>
<dbReference type="RefSeq" id="WP_222581843.1">
    <property type="nucleotide sequence ID" value="NZ_JAHVHU010000039.1"/>
</dbReference>
<dbReference type="PANTHER" id="PTHR34322">
    <property type="entry name" value="TRANSPOSASE, Y1_TNP DOMAIN-CONTAINING"/>
    <property type="match status" value="1"/>
</dbReference>
<proteinExistence type="predicted"/>
<accession>A0A953HY20</accession>
<name>A0A953HY20_9BACT</name>
<organism evidence="2 3">
    <name type="scientific">Membranihabitans marinus</name>
    <dbReference type="NCBI Taxonomy" id="1227546"/>
    <lineage>
        <taxon>Bacteria</taxon>
        <taxon>Pseudomonadati</taxon>
        <taxon>Bacteroidota</taxon>
        <taxon>Saprospiria</taxon>
        <taxon>Saprospirales</taxon>
        <taxon>Saprospiraceae</taxon>
        <taxon>Membranihabitans</taxon>
    </lineage>
</organism>